<protein>
    <recommendedName>
        <fullName evidence="1">Transposase IS200-like domain-containing protein</fullName>
    </recommendedName>
</protein>
<keyword evidence="3" id="KW-1185">Reference proteome</keyword>
<dbReference type="PANTHER" id="PTHR34322:SF2">
    <property type="entry name" value="TRANSPOSASE IS200-LIKE DOMAIN-CONTAINING PROTEIN"/>
    <property type="match status" value="1"/>
</dbReference>
<evidence type="ECO:0000313" key="3">
    <source>
        <dbReference type="Proteomes" id="UP000070456"/>
    </source>
</evidence>
<comment type="caution">
    <text evidence="2">The sequence shown here is derived from an EMBL/GenBank/DDBJ whole genome shotgun (WGS) entry which is preliminary data.</text>
</comment>
<dbReference type="OrthoDB" id="9788881at2"/>
<proteinExistence type="predicted"/>
<dbReference type="STRING" id="520762.AN619_16210"/>
<reference evidence="2 3" key="1">
    <citation type="submission" date="2015-12" db="EMBL/GenBank/DDBJ databases">
        <title>Draft genome sequence of the thermoanaerobe Thermotalea metallivorans, an isolate from the runoff channel of the Great Artesian Basin, Australia.</title>
        <authorList>
            <person name="Patel B.K."/>
        </authorList>
    </citation>
    <scope>NUCLEOTIDE SEQUENCE [LARGE SCALE GENOMIC DNA]</scope>
    <source>
        <strain evidence="2 3">B2-1</strain>
    </source>
</reference>
<dbReference type="InterPro" id="IPR002686">
    <property type="entry name" value="Transposase_17"/>
</dbReference>
<dbReference type="SUPFAM" id="SSF143422">
    <property type="entry name" value="Transposase IS200-like"/>
    <property type="match status" value="1"/>
</dbReference>
<dbReference type="PATRIC" id="fig|520762.4.peg.1797"/>
<dbReference type="Gene3D" id="3.30.70.1290">
    <property type="entry name" value="Transposase IS200-like"/>
    <property type="match status" value="1"/>
</dbReference>
<sequence length="267" mass="31712">MPRYRRLVSKAGIYHVMMRGNEKKNIFHDHEDRHKFICILSDKKKISEYELYAYCLMNNHVHLLIKESKEPLAQCMKRINTSYAYYFNRKYQRVGHVFQDRFKSEPIEDENYLLAAIQYIHNNPVQAQLVNNCRDYPWSSYNSYINEASKSDAVDREFILSLFSQNPRQAIILFEQFSAKDNTNCFLDIMEKSENEKIILYGYLEGKKYAEEFLGKKKLSIEDLKCKVNKHVRDELIGFLKFHSNLSIREIANILSLNRGVIDRIKL</sequence>
<dbReference type="Pfam" id="PF01797">
    <property type="entry name" value="Y1_Tnp"/>
    <property type="match status" value="1"/>
</dbReference>
<name>A0A140L500_9FIRM</name>
<dbReference type="AlphaFoldDB" id="A0A140L500"/>
<gene>
    <name evidence="2" type="ORF">AN619_16210</name>
</gene>
<dbReference type="SMART" id="SM01321">
    <property type="entry name" value="Y1_Tnp"/>
    <property type="match status" value="1"/>
</dbReference>
<dbReference type="RefSeq" id="WP_068556212.1">
    <property type="nucleotide sequence ID" value="NZ_LOEE01000032.1"/>
</dbReference>
<evidence type="ECO:0000313" key="2">
    <source>
        <dbReference type="EMBL" id="KXG75625.1"/>
    </source>
</evidence>
<organism evidence="2 3">
    <name type="scientific">Thermotalea metallivorans</name>
    <dbReference type="NCBI Taxonomy" id="520762"/>
    <lineage>
        <taxon>Bacteria</taxon>
        <taxon>Bacillati</taxon>
        <taxon>Bacillota</taxon>
        <taxon>Clostridia</taxon>
        <taxon>Peptostreptococcales</taxon>
        <taxon>Thermotaleaceae</taxon>
        <taxon>Thermotalea</taxon>
    </lineage>
</organism>
<dbReference type="GO" id="GO:0004803">
    <property type="term" value="F:transposase activity"/>
    <property type="evidence" value="ECO:0007669"/>
    <property type="project" value="InterPro"/>
</dbReference>
<dbReference type="Proteomes" id="UP000070456">
    <property type="component" value="Unassembled WGS sequence"/>
</dbReference>
<accession>A0A140L500</accession>
<dbReference type="GO" id="GO:0003677">
    <property type="term" value="F:DNA binding"/>
    <property type="evidence" value="ECO:0007669"/>
    <property type="project" value="InterPro"/>
</dbReference>
<feature type="domain" description="Transposase IS200-like" evidence="1">
    <location>
        <begin position="9"/>
        <end position="123"/>
    </location>
</feature>
<evidence type="ECO:0000259" key="1">
    <source>
        <dbReference type="SMART" id="SM01321"/>
    </source>
</evidence>
<dbReference type="GO" id="GO:0006313">
    <property type="term" value="P:DNA transposition"/>
    <property type="evidence" value="ECO:0007669"/>
    <property type="project" value="InterPro"/>
</dbReference>
<dbReference type="EMBL" id="LOEE01000032">
    <property type="protein sequence ID" value="KXG75625.1"/>
    <property type="molecule type" value="Genomic_DNA"/>
</dbReference>
<dbReference type="InterPro" id="IPR036515">
    <property type="entry name" value="Transposase_17_sf"/>
</dbReference>
<dbReference type="PANTHER" id="PTHR34322">
    <property type="entry name" value="TRANSPOSASE, Y1_TNP DOMAIN-CONTAINING"/>
    <property type="match status" value="1"/>
</dbReference>
<dbReference type="NCBIfam" id="NF047646">
    <property type="entry name" value="REP_Tyr_transpos"/>
    <property type="match status" value="1"/>
</dbReference>